<protein>
    <submittedName>
        <fullName evidence="2">Uncharacterized protein</fullName>
    </submittedName>
</protein>
<dbReference type="AlphaFoldDB" id="A0A2A9M5Z9"/>
<keyword evidence="3" id="KW-1185">Reference proteome</keyword>
<evidence type="ECO:0000313" key="2">
    <source>
        <dbReference type="EMBL" id="PFH33385.1"/>
    </source>
</evidence>
<feature type="signal peptide" evidence="1">
    <location>
        <begin position="1"/>
        <end position="25"/>
    </location>
</feature>
<name>A0A2A9M5Z9_BESBE</name>
<proteinExistence type="predicted"/>
<evidence type="ECO:0000313" key="3">
    <source>
        <dbReference type="Proteomes" id="UP000224006"/>
    </source>
</evidence>
<dbReference type="Proteomes" id="UP000224006">
    <property type="component" value="Chromosome VII"/>
</dbReference>
<feature type="chain" id="PRO_5012270341" evidence="1">
    <location>
        <begin position="26"/>
        <end position="348"/>
    </location>
</feature>
<dbReference type="OrthoDB" id="346548at2759"/>
<dbReference type="EMBL" id="NWUJ01000008">
    <property type="protein sequence ID" value="PFH33385.1"/>
    <property type="molecule type" value="Genomic_DNA"/>
</dbReference>
<dbReference type="KEGG" id="bbes:BESB_076020"/>
<evidence type="ECO:0000256" key="1">
    <source>
        <dbReference type="SAM" id="SignalP"/>
    </source>
</evidence>
<dbReference type="RefSeq" id="XP_029217394.1">
    <property type="nucleotide sequence ID" value="XM_029365963.1"/>
</dbReference>
<comment type="caution">
    <text evidence="2">The sequence shown here is derived from an EMBL/GenBank/DDBJ whole genome shotgun (WGS) entry which is preliminary data.</text>
</comment>
<keyword evidence="1" id="KW-0732">Signal</keyword>
<sequence>MVPRFSGALALCCWLMLGYQHGTDALSTGSHVQTLSSETESLRRQESDNKAAEEAGKLAAKVAASAVSAAYHHVFRRWAGISHPDFHYVDVETCKVVLSFGVSKLKKAMGGVTRIREVEVNNKKQQLTITYDERPSFSNATDLSRISSWVGRKLASAPQDEVVPVTEHIFLPSECVADDNSRYFVVMREKEENSERVTAVVVELEFNPGVFVVPRDLSKRAAVNQIMSRRQRSPIEEGVWELLPGCVLFIRLRADLRAAPRLAVNVPLEFVQFQDVNLKHFGNSPLPKECTWHLPSTVGAMTRQDKSQDPDQWDVLLFMTDEPSPVKEVYTIPKGGEVRREMVSDTTE</sequence>
<organism evidence="2 3">
    <name type="scientific">Besnoitia besnoiti</name>
    <name type="common">Apicomplexan protozoan</name>
    <dbReference type="NCBI Taxonomy" id="94643"/>
    <lineage>
        <taxon>Eukaryota</taxon>
        <taxon>Sar</taxon>
        <taxon>Alveolata</taxon>
        <taxon>Apicomplexa</taxon>
        <taxon>Conoidasida</taxon>
        <taxon>Coccidia</taxon>
        <taxon>Eucoccidiorida</taxon>
        <taxon>Eimeriorina</taxon>
        <taxon>Sarcocystidae</taxon>
        <taxon>Besnoitia</taxon>
    </lineage>
</organism>
<dbReference type="GeneID" id="40312528"/>
<gene>
    <name evidence="2" type="ORF">BESB_076020</name>
</gene>
<reference evidence="2 3" key="1">
    <citation type="submission" date="2017-09" db="EMBL/GenBank/DDBJ databases">
        <title>Genome sequencing of Besnoitia besnoiti strain Bb-Ger1.</title>
        <authorList>
            <person name="Schares G."/>
            <person name="Venepally P."/>
            <person name="Lorenzi H.A."/>
        </authorList>
    </citation>
    <scope>NUCLEOTIDE SEQUENCE [LARGE SCALE GENOMIC DNA]</scope>
    <source>
        <strain evidence="2 3">Bb-Ger1</strain>
    </source>
</reference>
<accession>A0A2A9M5Z9</accession>
<dbReference type="VEuPathDB" id="ToxoDB:BESB_076020"/>